<feature type="compositionally biased region" description="Polar residues" evidence="1">
    <location>
        <begin position="64"/>
        <end position="73"/>
    </location>
</feature>
<dbReference type="RefSeq" id="XP_051363971.1">
    <property type="nucleotide sequence ID" value="XM_051504456.1"/>
</dbReference>
<feature type="compositionally biased region" description="Basic and acidic residues" evidence="1">
    <location>
        <begin position="894"/>
        <end position="904"/>
    </location>
</feature>
<evidence type="ECO:0000313" key="2">
    <source>
        <dbReference type="EMBL" id="KAI6783115.1"/>
    </source>
</evidence>
<evidence type="ECO:0000313" key="3">
    <source>
        <dbReference type="Proteomes" id="UP001055219"/>
    </source>
</evidence>
<feature type="compositionally biased region" description="Basic and acidic residues" evidence="1">
    <location>
        <begin position="942"/>
        <end position="955"/>
    </location>
</feature>
<feature type="region of interest" description="Disordered" evidence="1">
    <location>
        <begin position="744"/>
        <end position="798"/>
    </location>
</feature>
<reference evidence="2" key="1">
    <citation type="journal article" date="2021" name="J Fungi (Basel)">
        <title>Genomic and Metabolomic Analyses of the Marine Fungus Emericellopsis cladophorae: Insights into Saltwater Adaptability Mechanisms and Its Biosynthetic Potential.</title>
        <authorList>
            <person name="Goncalves M.F.M."/>
            <person name="Hilario S."/>
            <person name="Van de Peer Y."/>
            <person name="Esteves A.C."/>
            <person name="Alves A."/>
        </authorList>
    </citation>
    <scope>NUCLEOTIDE SEQUENCE</scope>
    <source>
        <strain evidence="2">MUM 19.33</strain>
    </source>
</reference>
<proteinExistence type="predicted"/>
<dbReference type="EMBL" id="JAGIXG020000009">
    <property type="protein sequence ID" value="KAI6783115.1"/>
    <property type="molecule type" value="Genomic_DNA"/>
</dbReference>
<name>A0A9P9Y4D6_9HYPO</name>
<feature type="region of interest" description="Disordered" evidence="1">
    <location>
        <begin position="918"/>
        <end position="955"/>
    </location>
</feature>
<comment type="caution">
    <text evidence="2">The sequence shown here is derived from an EMBL/GenBank/DDBJ whole genome shotgun (WGS) entry which is preliminary data.</text>
</comment>
<accession>A0A9P9Y4D6</accession>
<feature type="region of interest" description="Disordered" evidence="1">
    <location>
        <begin position="892"/>
        <end position="911"/>
    </location>
</feature>
<feature type="compositionally biased region" description="Basic residues" evidence="1">
    <location>
        <begin position="844"/>
        <end position="853"/>
    </location>
</feature>
<dbReference type="GeneID" id="75827136"/>
<keyword evidence="3" id="KW-1185">Reference proteome</keyword>
<sequence>MADDGSDAEAASPIMADYSDAELDESSAQDAREASMTKSQARVGPVSDGDIPNTHLQHRVGTLRGSQTRNLTHTDPGEAADVEELKANKPISQTRRRGKINLTRNRQLRYKREASDPRDRLHLLEYEGAPIMPPPTTLRRAKNYLSTKPPTDEDSFARWAVDCTRIFRYVVWLRTKYEGQTWWDDLLLVEGMLEKAQAWRWCEWQEIPSRLYEPVPEGHRNAIAVGVAAADPLSLRQCQVQPDAVVASPPLHTPWKRFRLPNRRRQSYLASMSQFDRGQREWSDLTHGHRGREWQKRVESIVDLPPPVNFRGIIPLGGMSKDMLKIWDRLKKLESVKREFVHTLSLAVDEDDTRRFTTMALAIDDGLLGTAPSNVQRKALRFRLDEFVNASLPTPAFLQPQNLVDIRPAEVEWLEFFSTDLPKLPDRDACGLDTKGRVFMRKIQAMIDCHDPKFRLGPHPRSRQLIQLFVNDECESERELAQRDVKKAFFTDEEVVKYLEIAENMGLVLRQNDVTSRDLQYRKAPQLFALNAIRWYSPVKNARPGATSSAQHDVHDGEETDTEYLQFIPSKNMLRSVPEIKRGQSTEATERTTGFYTCLAYRMGLTLRRLRTQHEANLVLLGDPERIHRNMGSAFDTAKLWDLVVPLFTDVVRKAEPSNFRKKWNAADYCDEGEHQAYVTVRKGLIDELCRNDPPEFRKNEAGQDDEATVAFKNSIWSFGAVENGKMPNYFALDRRARLNGKLESSGGNHFVARKDSMTLRSPDQKDKGKGKEEVHPQSRLEDAPPKGVPRSSVLSKPTYKNWPGMGYDLEDEDWVVEERWDRHGKLHRDMYVPLARVVEKQKSGRTLHRGRPHIGATPRDQRAIEQRLKRGGADPPAPTFVDRLAVMVGLKRKRDDDPEDGRVRLPSPKYLPKVVARVQEEPPQKKTRRASVGFGGTSVVKIRDPPRRSSGDGE</sequence>
<dbReference type="OrthoDB" id="4928031at2759"/>
<feature type="region of interest" description="Disordered" evidence="1">
    <location>
        <begin position="842"/>
        <end position="862"/>
    </location>
</feature>
<reference evidence="2" key="2">
    <citation type="submission" date="2022-07" db="EMBL/GenBank/DDBJ databases">
        <authorList>
            <person name="Goncalves M.F.M."/>
            <person name="Hilario S."/>
            <person name="Van De Peer Y."/>
            <person name="Esteves A.C."/>
            <person name="Alves A."/>
        </authorList>
    </citation>
    <scope>NUCLEOTIDE SEQUENCE</scope>
    <source>
        <strain evidence="2">MUM 19.33</strain>
    </source>
</reference>
<organism evidence="2 3">
    <name type="scientific">Emericellopsis cladophorae</name>
    <dbReference type="NCBI Taxonomy" id="2686198"/>
    <lineage>
        <taxon>Eukaryota</taxon>
        <taxon>Fungi</taxon>
        <taxon>Dikarya</taxon>
        <taxon>Ascomycota</taxon>
        <taxon>Pezizomycotina</taxon>
        <taxon>Sordariomycetes</taxon>
        <taxon>Hypocreomycetidae</taxon>
        <taxon>Hypocreales</taxon>
        <taxon>Bionectriaceae</taxon>
        <taxon>Emericellopsis</taxon>
    </lineage>
</organism>
<gene>
    <name evidence="2" type="ORF">J7T54_000617</name>
</gene>
<evidence type="ECO:0000256" key="1">
    <source>
        <dbReference type="SAM" id="MobiDB-lite"/>
    </source>
</evidence>
<dbReference type="AlphaFoldDB" id="A0A9P9Y4D6"/>
<dbReference type="Proteomes" id="UP001055219">
    <property type="component" value="Unassembled WGS sequence"/>
</dbReference>
<feature type="region of interest" description="Disordered" evidence="1">
    <location>
        <begin position="1"/>
        <end position="97"/>
    </location>
</feature>
<protein>
    <submittedName>
        <fullName evidence="2">Uncharacterized protein</fullName>
    </submittedName>
</protein>
<feature type="compositionally biased region" description="Basic and acidic residues" evidence="1">
    <location>
        <begin position="753"/>
        <end position="785"/>
    </location>
</feature>